<dbReference type="InterPro" id="IPR052523">
    <property type="entry name" value="Trichothecene_AcTrans"/>
</dbReference>
<dbReference type="KEGG" id="sna:Snas_3177"/>
<dbReference type="CDD" id="cd04301">
    <property type="entry name" value="NAT_SF"/>
    <property type="match status" value="1"/>
</dbReference>
<name>D3QBG6_STANL</name>
<dbReference type="EMBL" id="CP001778">
    <property type="protein sequence ID" value="ADD42848.1"/>
    <property type="molecule type" value="Genomic_DNA"/>
</dbReference>
<dbReference type="Pfam" id="PF13508">
    <property type="entry name" value="Acetyltransf_7"/>
    <property type="match status" value="1"/>
</dbReference>
<dbReference type="InterPro" id="IPR016181">
    <property type="entry name" value="Acyl_CoA_acyltransferase"/>
</dbReference>
<evidence type="ECO:0000313" key="2">
    <source>
        <dbReference type="EMBL" id="ADD42848.1"/>
    </source>
</evidence>
<evidence type="ECO:0000259" key="1">
    <source>
        <dbReference type="Pfam" id="PF13508"/>
    </source>
</evidence>
<dbReference type="AlphaFoldDB" id="D3QBG6"/>
<dbReference type="STRING" id="446470.Snas_3177"/>
<proteinExistence type="predicted"/>
<dbReference type="SUPFAM" id="SSF55729">
    <property type="entry name" value="Acyl-CoA N-acyltransferases (Nat)"/>
    <property type="match status" value="1"/>
</dbReference>
<dbReference type="PANTHER" id="PTHR42791:SF1">
    <property type="entry name" value="N-ACETYLTRANSFERASE DOMAIN-CONTAINING PROTEIN"/>
    <property type="match status" value="1"/>
</dbReference>
<feature type="domain" description="N-acetyltransferase" evidence="1">
    <location>
        <begin position="113"/>
        <end position="172"/>
    </location>
</feature>
<dbReference type="HOGENOM" id="CLU_060131_7_0_11"/>
<accession>D3QBG6</accession>
<dbReference type="Gene3D" id="3.40.630.30">
    <property type="match status" value="1"/>
</dbReference>
<keyword evidence="3" id="KW-1185">Reference proteome</keyword>
<dbReference type="PANTHER" id="PTHR42791">
    <property type="entry name" value="GNAT FAMILY ACETYLTRANSFERASE"/>
    <property type="match status" value="1"/>
</dbReference>
<reference evidence="2 3" key="1">
    <citation type="journal article" date="2009" name="Stand. Genomic Sci.">
        <title>Complete genome sequence of Stackebrandtia nassauensis type strain (LLR-40K-21).</title>
        <authorList>
            <person name="Munk C."/>
            <person name="Lapidus A."/>
            <person name="Copeland A."/>
            <person name="Jando M."/>
            <person name="Mayilraj S."/>
            <person name="Glavina Del Rio T."/>
            <person name="Nolan M."/>
            <person name="Chen F."/>
            <person name="Lucas S."/>
            <person name="Tice H."/>
            <person name="Cheng J.F."/>
            <person name="Han C."/>
            <person name="Detter J.C."/>
            <person name="Bruce D."/>
            <person name="Goodwin L."/>
            <person name="Chain P."/>
            <person name="Pitluck S."/>
            <person name="Goker M."/>
            <person name="Ovchinikova G."/>
            <person name="Pati A."/>
            <person name="Ivanova N."/>
            <person name="Mavromatis K."/>
            <person name="Chen A."/>
            <person name="Palaniappan K."/>
            <person name="Land M."/>
            <person name="Hauser L."/>
            <person name="Chang Y.J."/>
            <person name="Jeffries C.D."/>
            <person name="Bristow J."/>
            <person name="Eisen J.A."/>
            <person name="Markowitz V."/>
            <person name="Hugenholtz P."/>
            <person name="Kyrpides N.C."/>
            <person name="Klenk H.P."/>
        </authorList>
    </citation>
    <scope>NUCLEOTIDE SEQUENCE [LARGE SCALE GENOMIC DNA]</scope>
    <source>
        <strain evidence="3">DSM 44728 / CIP 108903 / NRRL B-16338 / NBRC 102104 / LLR-40K-21</strain>
    </source>
</reference>
<dbReference type="eggNOG" id="COG0454">
    <property type="taxonomic scope" value="Bacteria"/>
</dbReference>
<dbReference type="RefSeq" id="WP_013018419.1">
    <property type="nucleotide sequence ID" value="NC_013947.1"/>
</dbReference>
<keyword evidence="2" id="KW-0808">Transferase</keyword>
<gene>
    <name evidence="2" type="ordered locus">Snas_3177</name>
</gene>
<organism evidence="2 3">
    <name type="scientific">Stackebrandtia nassauensis (strain DSM 44728 / CIP 108903 / NRRL B-16338 / NBRC 102104 / LLR-40K-21)</name>
    <dbReference type="NCBI Taxonomy" id="446470"/>
    <lineage>
        <taxon>Bacteria</taxon>
        <taxon>Bacillati</taxon>
        <taxon>Actinomycetota</taxon>
        <taxon>Actinomycetes</taxon>
        <taxon>Glycomycetales</taxon>
        <taxon>Glycomycetaceae</taxon>
        <taxon>Stackebrandtia</taxon>
    </lineage>
</organism>
<dbReference type="Proteomes" id="UP000000844">
    <property type="component" value="Chromosome"/>
</dbReference>
<dbReference type="GO" id="GO:0016747">
    <property type="term" value="F:acyltransferase activity, transferring groups other than amino-acyl groups"/>
    <property type="evidence" value="ECO:0007669"/>
    <property type="project" value="InterPro"/>
</dbReference>
<sequence length="197" mass="21848">MNPPVIRRAKDGEAAALADTVAAAFHDLDVSAWLVPDPGARAEILPRHFRLFTEHALKHGTVHTTDDYSGVAVWLPSSAPDIDDFETRNNPICGDRAPYFNDLGACFDDNHPHHAAHHYLQLLAVLPGAQNQGLGSALMKPQHDHADLTRMPAYLEAASLRCRELYLRHGYEDLGQPIRPRPDAPALYPMWRQPVTA</sequence>
<protein>
    <submittedName>
        <fullName evidence="2">GCN5-related N-acetyltransferase</fullName>
    </submittedName>
</protein>
<evidence type="ECO:0000313" key="3">
    <source>
        <dbReference type="Proteomes" id="UP000000844"/>
    </source>
</evidence>
<dbReference type="OrthoDB" id="7057833at2"/>
<dbReference type="InterPro" id="IPR000182">
    <property type="entry name" value="GNAT_dom"/>
</dbReference>